<dbReference type="Pfam" id="PF06386">
    <property type="entry name" value="GvpL_GvpF"/>
    <property type="match status" value="1"/>
</dbReference>
<dbReference type="PANTHER" id="PTHR36852:SF1">
    <property type="entry name" value="PROTEIN GVPL 2"/>
    <property type="match status" value="1"/>
</dbReference>
<keyword evidence="5" id="KW-1185">Reference proteome</keyword>
<dbReference type="GO" id="GO:0031411">
    <property type="term" value="C:gas vesicle"/>
    <property type="evidence" value="ECO:0007669"/>
    <property type="project" value="UniProtKB-SubCell"/>
</dbReference>
<comment type="subcellular location">
    <subcellularLocation>
        <location evidence="2">Gas vesicle</location>
    </subcellularLocation>
</comment>
<comment type="caution">
    <text evidence="4">The sequence shown here is derived from an EMBL/GenBank/DDBJ whole genome shotgun (WGS) entry which is preliminary data.</text>
</comment>
<dbReference type="Proteomes" id="UP000316096">
    <property type="component" value="Unassembled WGS sequence"/>
</dbReference>
<dbReference type="GO" id="GO:0031412">
    <property type="term" value="P:gas vesicle organization"/>
    <property type="evidence" value="ECO:0007669"/>
    <property type="project" value="InterPro"/>
</dbReference>
<evidence type="ECO:0000313" key="5">
    <source>
        <dbReference type="Proteomes" id="UP000316096"/>
    </source>
</evidence>
<evidence type="ECO:0000256" key="2">
    <source>
        <dbReference type="ARBA" id="ARBA00035108"/>
    </source>
</evidence>
<evidence type="ECO:0000256" key="3">
    <source>
        <dbReference type="ARBA" id="ARBA00035643"/>
    </source>
</evidence>
<dbReference type="RefSeq" id="WP_141957513.1">
    <property type="nucleotide sequence ID" value="NZ_VFOZ01000001.1"/>
</dbReference>
<comment type="similarity">
    <text evidence="3">Belongs to the gas vesicle GvpF/GvpL family.</text>
</comment>
<dbReference type="PANTHER" id="PTHR36852">
    <property type="entry name" value="PROTEIN GVPL 2"/>
    <property type="match status" value="1"/>
</dbReference>
<dbReference type="OrthoDB" id="3867411at2"/>
<evidence type="ECO:0000313" key="4">
    <source>
        <dbReference type="EMBL" id="TQL98970.1"/>
    </source>
</evidence>
<accession>A0A543CPS1</accession>
<dbReference type="InterPro" id="IPR009430">
    <property type="entry name" value="GvpL/GvpF"/>
</dbReference>
<name>A0A543CPS1_9ACTN</name>
<evidence type="ECO:0000256" key="1">
    <source>
        <dbReference type="ARBA" id="ARBA00022987"/>
    </source>
</evidence>
<proteinExistence type="inferred from homology"/>
<keyword evidence="1" id="KW-0304">Gas vesicle</keyword>
<organism evidence="4 5">
    <name type="scientific">Actinoallomurus bryophytorum</name>
    <dbReference type="NCBI Taxonomy" id="1490222"/>
    <lineage>
        <taxon>Bacteria</taxon>
        <taxon>Bacillati</taxon>
        <taxon>Actinomycetota</taxon>
        <taxon>Actinomycetes</taxon>
        <taxon>Streptosporangiales</taxon>
        <taxon>Thermomonosporaceae</taxon>
        <taxon>Actinoallomurus</taxon>
    </lineage>
</organism>
<reference evidence="4 5" key="1">
    <citation type="submission" date="2019-06" db="EMBL/GenBank/DDBJ databases">
        <title>Sequencing the genomes of 1000 actinobacteria strains.</title>
        <authorList>
            <person name="Klenk H.-P."/>
        </authorList>
    </citation>
    <scope>NUCLEOTIDE SEQUENCE [LARGE SCALE GENOMIC DNA]</scope>
    <source>
        <strain evidence="4 5">DSM 102200</strain>
    </source>
</reference>
<gene>
    <name evidence="4" type="ORF">FB559_4623</name>
</gene>
<dbReference type="EMBL" id="VFOZ01000001">
    <property type="protein sequence ID" value="TQL98970.1"/>
    <property type="molecule type" value="Genomic_DNA"/>
</dbReference>
<dbReference type="AlphaFoldDB" id="A0A543CPS1"/>
<sequence>MKTRPKSETTQRSVGEAPACYVYGIVRDDARLPGDMDGVAGEEVSLVRHGGLAGLVSEISPGQALGTREDLLAHEGVVEAVAADTTVLPLRFGSVVTTADALVEEMLIPYHDWFETVLDDLEGTHEFAVVGVYVEDAVLREVIGEDPEAAQLRNRIRELPEDAAYYDRIRLGELIVKALDEKRQVDSEALVRALEPLSEAVSLRTPTSEDTAADAAFLVTDRDLPAFEDAVDELGERWAGRVRLRMIGPLAPYDFVPAPPEEGT</sequence>
<protein>
    <submittedName>
        <fullName evidence="4">Gas vesicle protein GvpL/GvpF</fullName>
    </submittedName>
</protein>